<keyword evidence="1" id="KW-1133">Transmembrane helix</keyword>
<evidence type="ECO:0000313" key="5">
    <source>
        <dbReference type="Proteomes" id="UP000663852"/>
    </source>
</evidence>
<organism evidence="2 5">
    <name type="scientific">Adineta ricciae</name>
    <name type="common">Rotifer</name>
    <dbReference type="NCBI Taxonomy" id="249248"/>
    <lineage>
        <taxon>Eukaryota</taxon>
        <taxon>Metazoa</taxon>
        <taxon>Spiralia</taxon>
        <taxon>Gnathifera</taxon>
        <taxon>Rotifera</taxon>
        <taxon>Eurotatoria</taxon>
        <taxon>Bdelloidea</taxon>
        <taxon>Adinetida</taxon>
        <taxon>Adinetidae</taxon>
        <taxon>Adineta</taxon>
    </lineage>
</organism>
<feature type="transmembrane region" description="Helical" evidence="1">
    <location>
        <begin position="53"/>
        <end position="72"/>
    </location>
</feature>
<sequence length="369" mass="42167">MFVDFLRIIFNKNFLFSICLHILHGFVFEKSKLYFPYTFGRNILFIKTDVYKFYISISFISLGVPYVFSKILPNKYLSARSHISDRYESRSILEANVGGYLLGVSTLLTGFCPSYLPIYLAINPKLFLYSIIASYIAFSCYQFYYIAFYHRLRPKFDNNERKTPESVSNDQETLHNIERIIILALCVILLIVLETIEQSLPPGHSADELHDLISNGDYLPPGLTGVICGLILTLLVFICNEYETLSSEWLMNICSYTTGLPHRMKRVTGRMCLEQTLKILSMAYGARLSLWLSSAQEVPNIDRLFYSLVTIGSFFSALSICLTTATFTDHIYLTNAFIGNITSDIVPIMIISAWTIIYLTQLLDITNLK</sequence>
<feature type="transmembrane region" description="Helical" evidence="1">
    <location>
        <begin position="345"/>
        <end position="363"/>
    </location>
</feature>
<evidence type="ECO:0000313" key="4">
    <source>
        <dbReference type="Proteomes" id="UP000663828"/>
    </source>
</evidence>
<evidence type="ECO:0000313" key="3">
    <source>
        <dbReference type="EMBL" id="CAF1002035.1"/>
    </source>
</evidence>
<comment type="caution">
    <text evidence="2">The sequence shown here is derived from an EMBL/GenBank/DDBJ whole genome shotgun (WGS) entry which is preliminary data.</text>
</comment>
<keyword evidence="4" id="KW-1185">Reference proteome</keyword>
<dbReference type="OrthoDB" id="10033212at2759"/>
<feature type="transmembrane region" description="Helical" evidence="1">
    <location>
        <begin position="304"/>
        <end position="325"/>
    </location>
</feature>
<feature type="transmembrane region" description="Helical" evidence="1">
    <location>
        <begin position="180"/>
        <end position="198"/>
    </location>
</feature>
<gene>
    <name evidence="2" type="ORF">EDS130_LOCUS11586</name>
    <name evidence="3" type="ORF">XAT740_LOCUS13257</name>
</gene>
<reference evidence="2" key="1">
    <citation type="submission" date="2021-02" db="EMBL/GenBank/DDBJ databases">
        <authorList>
            <person name="Nowell W R."/>
        </authorList>
    </citation>
    <scope>NUCLEOTIDE SEQUENCE</scope>
</reference>
<dbReference type="Proteomes" id="UP000663852">
    <property type="component" value="Unassembled WGS sequence"/>
</dbReference>
<keyword evidence="1" id="KW-0472">Membrane</keyword>
<name>A0A814C5X9_ADIRI</name>
<proteinExistence type="predicted"/>
<feature type="transmembrane region" description="Helical" evidence="1">
    <location>
        <begin position="126"/>
        <end position="147"/>
    </location>
</feature>
<evidence type="ECO:0000256" key="1">
    <source>
        <dbReference type="SAM" id="Phobius"/>
    </source>
</evidence>
<dbReference type="EMBL" id="CAJNOR010000766">
    <property type="protein sequence ID" value="CAF1002035.1"/>
    <property type="molecule type" value="Genomic_DNA"/>
</dbReference>
<accession>A0A814C5X9</accession>
<dbReference type="EMBL" id="CAJNOJ010000042">
    <property type="protein sequence ID" value="CAF0936483.1"/>
    <property type="molecule type" value="Genomic_DNA"/>
</dbReference>
<protein>
    <submittedName>
        <fullName evidence="2">Uncharacterized protein</fullName>
    </submittedName>
</protein>
<evidence type="ECO:0000313" key="2">
    <source>
        <dbReference type="EMBL" id="CAF0936483.1"/>
    </source>
</evidence>
<dbReference type="AlphaFoldDB" id="A0A814C5X9"/>
<feature type="transmembrane region" description="Helical" evidence="1">
    <location>
        <begin position="218"/>
        <end position="239"/>
    </location>
</feature>
<dbReference type="Proteomes" id="UP000663828">
    <property type="component" value="Unassembled WGS sequence"/>
</dbReference>
<feature type="transmembrane region" description="Helical" evidence="1">
    <location>
        <begin position="12"/>
        <end position="28"/>
    </location>
</feature>
<feature type="transmembrane region" description="Helical" evidence="1">
    <location>
        <begin position="93"/>
        <end position="120"/>
    </location>
</feature>
<keyword evidence="1" id="KW-0812">Transmembrane</keyword>